<comment type="caution">
    <text evidence="1">The sequence shown here is derived from an EMBL/GenBank/DDBJ whole genome shotgun (WGS) entry which is preliminary data.</text>
</comment>
<sequence length="91" mass="10414">MNEAAFGARFQGAGPRWAAIQRLFEVQCQRLGLNRARVGDAADEAEERSTFRRPSRQGTLFDLRGWRSMPGGEDHNTVIMVPDRRIVRSRR</sequence>
<evidence type="ECO:0000313" key="2">
    <source>
        <dbReference type="Proteomes" id="UP001217485"/>
    </source>
</evidence>
<dbReference type="RefSeq" id="WP_272094164.1">
    <property type="nucleotide sequence ID" value="NZ_JAQNDK010000001.1"/>
</dbReference>
<keyword evidence="2" id="KW-1185">Reference proteome</keyword>
<evidence type="ECO:0000313" key="1">
    <source>
        <dbReference type="EMBL" id="MDC0677403.1"/>
    </source>
</evidence>
<gene>
    <name evidence="1" type="ORF">POL72_06580</name>
</gene>
<protein>
    <submittedName>
        <fullName evidence="1">Uncharacterized protein</fullName>
    </submittedName>
</protein>
<reference evidence="1 2" key="1">
    <citation type="submission" date="2023-01" db="EMBL/GenBank/DDBJ databases">
        <title>Minimal conservation of predation-associated metabolite biosynthetic gene clusters underscores biosynthetic potential of Myxococcota including descriptions for ten novel species: Archangium lansinium sp. nov., Myxococcus landrumus sp. nov., Nannocystis bai.</title>
        <authorList>
            <person name="Ahearne A."/>
            <person name="Stevens C."/>
            <person name="Dowd S."/>
        </authorList>
    </citation>
    <scope>NUCLEOTIDE SEQUENCE [LARGE SCALE GENOMIC DNA]</scope>
    <source>
        <strain evidence="1 2">WIWO2</strain>
    </source>
</reference>
<name>A0ABT5BUK4_9BACT</name>
<proteinExistence type="predicted"/>
<accession>A0ABT5BUK4</accession>
<dbReference type="EMBL" id="JAQNDK010000001">
    <property type="protein sequence ID" value="MDC0677403.1"/>
    <property type="molecule type" value="Genomic_DNA"/>
</dbReference>
<dbReference type="Proteomes" id="UP001217485">
    <property type="component" value="Unassembled WGS sequence"/>
</dbReference>
<organism evidence="1 2">
    <name type="scientific">Sorangium atrum</name>
    <dbReference type="NCBI Taxonomy" id="2995308"/>
    <lineage>
        <taxon>Bacteria</taxon>
        <taxon>Pseudomonadati</taxon>
        <taxon>Myxococcota</taxon>
        <taxon>Polyangia</taxon>
        <taxon>Polyangiales</taxon>
        <taxon>Polyangiaceae</taxon>
        <taxon>Sorangium</taxon>
    </lineage>
</organism>